<dbReference type="Gene3D" id="3.30.1240.10">
    <property type="match status" value="1"/>
</dbReference>
<name>A0ABU0NDZ5_9MOLU</name>
<comment type="caution">
    <text evidence="1">The sequence shown here is derived from an EMBL/GenBank/DDBJ whole genome shotgun (WGS) entry which is preliminary data.</text>
</comment>
<reference evidence="1" key="1">
    <citation type="submission" date="2023-07" db="EMBL/GenBank/DDBJ databases">
        <title>Genomic Encyclopedia of Type Strains, Phase IV (KMG-IV): sequencing the most valuable type-strain genomes for metagenomic binning, comparative biology and taxonomic classification.</title>
        <authorList>
            <person name="Goeker M."/>
        </authorList>
    </citation>
    <scope>NUCLEOTIDE SEQUENCE [LARGE SCALE GENOMIC DNA]</scope>
    <source>
        <strain evidence="1">DSM 22019</strain>
    </source>
</reference>
<proteinExistence type="predicted"/>
<dbReference type="PANTHER" id="PTHR10000">
    <property type="entry name" value="PHOSPHOSERINE PHOSPHATASE"/>
    <property type="match status" value="1"/>
</dbReference>
<dbReference type="EC" id="3.1.3.104" evidence="1"/>
<evidence type="ECO:0000313" key="1">
    <source>
        <dbReference type="EMBL" id="MDQ0567630.1"/>
    </source>
</evidence>
<dbReference type="SFLD" id="SFLDG01140">
    <property type="entry name" value="C2.B:_Phosphomannomutase_and_P"/>
    <property type="match status" value="1"/>
</dbReference>
<evidence type="ECO:0000313" key="2">
    <source>
        <dbReference type="Proteomes" id="UP001236620"/>
    </source>
</evidence>
<dbReference type="InterPro" id="IPR000150">
    <property type="entry name" value="Cof"/>
</dbReference>
<sequence length="279" mass="31946">MKDKKFIIFSDLDGTLLHDDHKFSDKTIEVVNKLYDNGIYFVPATARTLKDLKQKAAMLGIDKKGGIIAASNGAQIYDFKTDSFIVNKYLPKELIEEIFERYYNKFFAKLNFYSTDSSYVFAEGKNSKFWADTMGLRYVVATSPDEVDEPVTHLYIVTNHKATDEEKLNEYNYLKEKYSDRYKVDSYHNNRVFDISTKGLDKGNIVREVKKYLNLGDDVHSYGFGDGHNDIPLLKACDTGVAMKNGFEDIKAQADDVTEFTNAQDGVARYIIDKIIKED</sequence>
<dbReference type="InterPro" id="IPR036412">
    <property type="entry name" value="HAD-like_sf"/>
</dbReference>
<dbReference type="Proteomes" id="UP001236620">
    <property type="component" value="Unassembled WGS sequence"/>
</dbReference>
<dbReference type="SUPFAM" id="SSF56784">
    <property type="entry name" value="HAD-like"/>
    <property type="match status" value="1"/>
</dbReference>
<keyword evidence="2" id="KW-1185">Reference proteome</keyword>
<dbReference type="NCBIfam" id="TIGR01484">
    <property type="entry name" value="HAD-SF-IIB"/>
    <property type="match status" value="1"/>
</dbReference>
<dbReference type="RefSeq" id="WP_042733536.1">
    <property type="nucleotide sequence ID" value="NZ_JAUSWP010000001.1"/>
</dbReference>
<dbReference type="SFLD" id="SFLDS00003">
    <property type="entry name" value="Haloacid_Dehalogenase"/>
    <property type="match status" value="1"/>
</dbReference>
<dbReference type="Pfam" id="PF08282">
    <property type="entry name" value="Hydrolase_3"/>
    <property type="match status" value="1"/>
</dbReference>
<dbReference type="PANTHER" id="PTHR10000:SF8">
    <property type="entry name" value="HAD SUPERFAMILY HYDROLASE-LIKE, TYPE 3"/>
    <property type="match status" value="1"/>
</dbReference>
<dbReference type="NCBIfam" id="TIGR00099">
    <property type="entry name" value="Cof-subfamily"/>
    <property type="match status" value="1"/>
</dbReference>
<protein>
    <submittedName>
        <fullName evidence="1">Cof subfamily protein (Haloacid dehalogenase superfamily)</fullName>
        <ecNumber evidence="1">3.1.3.104</ecNumber>
    </submittedName>
</protein>
<keyword evidence="1" id="KW-0378">Hydrolase</keyword>
<accession>A0ABU0NDZ5</accession>
<dbReference type="Gene3D" id="3.40.50.1000">
    <property type="entry name" value="HAD superfamily/HAD-like"/>
    <property type="match status" value="1"/>
</dbReference>
<dbReference type="InterPro" id="IPR006379">
    <property type="entry name" value="HAD-SF_hydro_IIB"/>
</dbReference>
<dbReference type="GO" id="GO:0043726">
    <property type="term" value="F:5-amino-6-(5-phosphoribitylamino)uracil phosphatase activity"/>
    <property type="evidence" value="ECO:0007669"/>
    <property type="project" value="UniProtKB-EC"/>
</dbReference>
<organism evidence="1 2">
    <name type="scientific">Mycoplasma yeatsii</name>
    <dbReference type="NCBI Taxonomy" id="51365"/>
    <lineage>
        <taxon>Bacteria</taxon>
        <taxon>Bacillati</taxon>
        <taxon>Mycoplasmatota</taxon>
        <taxon>Mollicutes</taxon>
        <taxon>Mycoplasmataceae</taxon>
        <taxon>Mycoplasma</taxon>
    </lineage>
</organism>
<dbReference type="InterPro" id="IPR023214">
    <property type="entry name" value="HAD_sf"/>
</dbReference>
<dbReference type="EMBL" id="JAUSWP010000001">
    <property type="protein sequence ID" value="MDQ0567630.1"/>
    <property type="molecule type" value="Genomic_DNA"/>
</dbReference>
<gene>
    <name evidence="1" type="ORF">J2Z63_000251</name>
</gene>